<reference evidence="2 5" key="2">
    <citation type="submission" date="2022-05" db="EMBL/GenBank/DDBJ databases">
        <title>Genome Sequencing of Bee-Associated Microbes.</title>
        <authorList>
            <person name="Dunlap C."/>
        </authorList>
    </citation>
    <scope>NUCLEOTIDE SEQUENCE [LARGE SCALE GENOMIC DNA]</scope>
    <source>
        <strain evidence="2 5">NRRL B-23120</strain>
    </source>
</reference>
<dbReference type="PANTHER" id="PTHR38444">
    <property type="entry name" value="ENTEROBACTIN BIOSYNTHESIS PROTEIN YBDZ"/>
    <property type="match status" value="1"/>
</dbReference>
<name>A0A410WYV1_9BACL</name>
<dbReference type="PANTHER" id="PTHR38444:SF1">
    <property type="entry name" value="ENTEROBACTIN BIOSYNTHESIS PROTEIN YBDZ"/>
    <property type="match status" value="1"/>
</dbReference>
<organism evidence="3 4">
    <name type="scientific">Paenibacillus chitinolyticus</name>
    <dbReference type="NCBI Taxonomy" id="79263"/>
    <lineage>
        <taxon>Bacteria</taxon>
        <taxon>Bacillati</taxon>
        <taxon>Bacillota</taxon>
        <taxon>Bacilli</taxon>
        <taxon>Bacillales</taxon>
        <taxon>Paenibacillaceae</taxon>
        <taxon>Paenibacillus</taxon>
    </lineage>
</organism>
<dbReference type="GO" id="GO:0005829">
    <property type="term" value="C:cytosol"/>
    <property type="evidence" value="ECO:0007669"/>
    <property type="project" value="TreeGrafter"/>
</dbReference>
<dbReference type="Pfam" id="PF03621">
    <property type="entry name" value="MbtH"/>
    <property type="match status" value="1"/>
</dbReference>
<dbReference type="SMART" id="SM00923">
    <property type="entry name" value="MbtH"/>
    <property type="match status" value="1"/>
</dbReference>
<dbReference type="OrthoDB" id="7584480at2"/>
<sequence length="65" mass="7465">MANPFDDQSGSFRVLVNVEGQYSLWPAFIRTPDGWTAVLEEGTHQECLEYIESSWTDMRPASLRE</sequence>
<dbReference type="Proteomes" id="UP000288943">
    <property type="component" value="Chromosome"/>
</dbReference>
<evidence type="ECO:0000259" key="1">
    <source>
        <dbReference type="SMART" id="SM00923"/>
    </source>
</evidence>
<evidence type="ECO:0000313" key="3">
    <source>
        <dbReference type="EMBL" id="QAV19639.1"/>
    </source>
</evidence>
<dbReference type="AlphaFoldDB" id="A0A410WYV1"/>
<feature type="domain" description="MbtH-like" evidence="1">
    <location>
        <begin position="3"/>
        <end position="53"/>
    </location>
</feature>
<dbReference type="InterPro" id="IPR005153">
    <property type="entry name" value="MbtH-like_dom"/>
</dbReference>
<dbReference type="KEGG" id="pchi:PC41400_19005"/>
<dbReference type="Proteomes" id="UP001527202">
    <property type="component" value="Unassembled WGS sequence"/>
</dbReference>
<reference evidence="3 4" key="1">
    <citation type="submission" date="2018-01" db="EMBL/GenBank/DDBJ databases">
        <title>The whole genome sequencing and assembly of Paenibacillus chitinolyticus KCCM 41400 strain.</title>
        <authorList>
            <person name="Kim J.-Y."/>
            <person name="Park M.-K."/>
            <person name="Lee Y.-J."/>
            <person name="Yi H."/>
            <person name="Bahn Y.-S."/>
            <person name="Kim J.F."/>
            <person name="Lee D.-W."/>
        </authorList>
    </citation>
    <scope>NUCLEOTIDE SEQUENCE [LARGE SCALE GENOMIC DNA]</scope>
    <source>
        <strain evidence="3 4">KCCM 41400</strain>
    </source>
</reference>
<dbReference type="InterPro" id="IPR038020">
    <property type="entry name" value="MbtH-like_sf"/>
</dbReference>
<dbReference type="EMBL" id="CP026520">
    <property type="protein sequence ID" value="QAV19639.1"/>
    <property type="molecule type" value="Genomic_DNA"/>
</dbReference>
<dbReference type="InterPro" id="IPR037407">
    <property type="entry name" value="MLP_fam"/>
</dbReference>
<evidence type="ECO:0000313" key="5">
    <source>
        <dbReference type="Proteomes" id="UP001527202"/>
    </source>
</evidence>
<protein>
    <submittedName>
        <fullName evidence="3">MbtH family protein</fullName>
    </submittedName>
</protein>
<evidence type="ECO:0000313" key="4">
    <source>
        <dbReference type="Proteomes" id="UP000288943"/>
    </source>
</evidence>
<dbReference type="GO" id="GO:0019290">
    <property type="term" value="P:siderophore biosynthetic process"/>
    <property type="evidence" value="ECO:0007669"/>
    <property type="project" value="TreeGrafter"/>
</dbReference>
<dbReference type="SUPFAM" id="SSF160582">
    <property type="entry name" value="MbtH-like"/>
    <property type="match status" value="1"/>
</dbReference>
<dbReference type="EMBL" id="JAMDMJ010000013">
    <property type="protein sequence ID" value="MCY9596635.1"/>
    <property type="molecule type" value="Genomic_DNA"/>
</dbReference>
<gene>
    <name evidence="2" type="ORF">M5X16_12710</name>
    <name evidence="3" type="ORF">PC41400_19005</name>
</gene>
<dbReference type="Gene3D" id="3.90.820.10">
    <property type="entry name" value="Structural Genomics, Unknown Function 30-nov-00 1gh9 Mol_id"/>
    <property type="match status" value="1"/>
</dbReference>
<proteinExistence type="predicted"/>
<accession>A0A410WYV1</accession>
<keyword evidence="5" id="KW-1185">Reference proteome</keyword>
<evidence type="ECO:0000313" key="2">
    <source>
        <dbReference type="EMBL" id="MCY9596635.1"/>
    </source>
</evidence>
<dbReference type="GeneID" id="95376886"/>
<dbReference type="RefSeq" id="WP_042226922.1">
    <property type="nucleotide sequence ID" value="NZ_CP026520.1"/>
</dbReference>